<evidence type="ECO:0000313" key="2">
    <source>
        <dbReference type="WBParaSite" id="Gr19_v10_g10132.t1"/>
    </source>
</evidence>
<reference evidence="2" key="1">
    <citation type="submission" date="2022-11" db="UniProtKB">
        <authorList>
            <consortium name="WormBaseParasite"/>
        </authorList>
    </citation>
    <scope>IDENTIFICATION</scope>
</reference>
<dbReference type="AlphaFoldDB" id="A0A914GPG9"/>
<keyword evidence="1" id="KW-1185">Reference proteome</keyword>
<name>A0A914GPG9_GLORO</name>
<dbReference type="WBParaSite" id="Gr19_v10_g10132.t1">
    <property type="protein sequence ID" value="Gr19_v10_g10132.t1"/>
    <property type="gene ID" value="Gr19_v10_g10132"/>
</dbReference>
<organism evidence="1 2">
    <name type="scientific">Globodera rostochiensis</name>
    <name type="common">Golden nematode worm</name>
    <name type="synonym">Heterodera rostochiensis</name>
    <dbReference type="NCBI Taxonomy" id="31243"/>
    <lineage>
        <taxon>Eukaryota</taxon>
        <taxon>Metazoa</taxon>
        <taxon>Ecdysozoa</taxon>
        <taxon>Nematoda</taxon>
        <taxon>Chromadorea</taxon>
        <taxon>Rhabditida</taxon>
        <taxon>Tylenchina</taxon>
        <taxon>Tylenchomorpha</taxon>
        <taxon>Tylenchoidea</taxon>
        <taxon>Heteroderidae</taxon>
        <taxon>Heteroderinae</taxon>
        <taxon>Globodera</taxon>
    </lineage>
</organism>
<dbReference type="Proteomes" id="UP000887572">
    <property type="component" value="Unplaced"/>
</dbReference>
<proteinExistence type="predicted"/>
<protein>
    <submittedName>
        <fullName evidence="2">Uncharacterized protein</fullName>
    </submittedName>
</protein>
<accession>A0A914GPG9</accession>
<evidence type="ECO:0000313" key="1">
    <source>
        <dbReference type="Proteomes" id="UP000887572"/>
    </source>
</evidence>
<sequence>MSVRDAPLFFKNVTFLVRLSPRTECFKPRIGLEESAIVCPSSHPSTCNRFTLNSAKLSRMPRRRRVRRCRVTRRPRLRFIRAQLDEKADVQMNECVEGVFLLANRFLITAQHF</sequence>